<dbReference type="Proteomes" id="UP000234789">
    <property type="component" value="Unassembled WGS sequence"/>
</dbReference>
<dbReference type="EMBL" id="NFEZ01000004">
    <property type="protein sequence ID" value="PLT44514.1"/>
    <property type="molecule type" value="Genomic_DNA"/>
</dbReference>
<keyword evidence="2" id="KW-0813">Transport</keyword>
<evidence type="ECO:0000256" key="3">
    <source>
        <dbReference type="ARBA" id="ARBA00022475"/>
    </source>
</evidence>
<organism evidence="8 9">
    <name type="scientific">Paenibacillus pasadenensis</name>
    <dbReference type="NCBI Taxonomy" id="217090"/>
    <lineage>
        <taxon>Bacteria</taxon>
        <taxon>Bacillati</taxon>
        <taxon>Bacillota</taxon>
        <taxon>Bacilli</taxon>
        <taxon>Bacillales</taxon>
        <taxon>Paenibacillaceae</taxon>
        <taxon>Paenibacillus</taxon>
    </lineage>
</organism>
<feature type="transmembrane region" description="Helical" evidence="7">
    <location>
        <begin position="81"/>
        <end position="110"/>
    </location>
</feature>
<evidence type="ECO:0000256" key="7">
    <source>
        <dbReference type="SAM" id="Phobius"/>
    </source>
</evidence>
<evidence type="ECO:0000313" key="8">
    <source>
        <dbReference type="EMBL" id="PLT44514.1"/>
    </source>
</evidence>
<dbReference type="PANTHER" id="PTHR43266:SF8">
    <property type="entry name" value="MACROLIDE-EFFLUX PROTEIN"/>
    <property type="match status" value="1"/>
</dbReference>
<feature type="transmembrane region" description="Helical" evidence="7">
    <location>
        <begin position="159"/>
        <end position="184"/>
    </location>
</feature>
<dbReference type="RefSeq" id="WP_180968452.1">
    <property type="nucleotide sequence ID" value="NZ_NFEZ01000004.1"/>
</dbReference>
<gene>
    <name evidence="8" type="ORF">B8V81_2945</name>
</gene>
<dbReference type="SUPFAM" id="SSF103473">
    <property type="entry name" value="MFS general substrate transporter"/>
    <property type="match status" value="1"/>
</dbReference>
<feature type="transmembrane region" description="Helical" evidence="7">
    <location>
        <begin position="353"/>
        <end position="375"/>
    </location>
</feature>
<evidence type="ECO:0000256" key="6">
    <source>
        <dbReference type="ARBA" id="ARBA00023136"/>
    </source>
</evidence>
<feature type="transmembrane region" description="Helical" evidence="7">
    <location>
        <begin position="226"/>
        <end position="251"/>
    </location>
</feature>
<dbReference type="GO" id="GO:0005886">
    <property type="term" value="C:plasma membrane"/>
    <property type="evidence" value="ECO:0007669"/>
    <property type="project" value="UniProtKB-SubCell"/>
</dbReference>
<feature type="transmembrane region" description="Helical" evidence="7">
    <location>
        <begin position="263"/>
        <end position="288"/>
    </location>
</feature>
<sequence>MIELFRNRTFARLFFATVCSQLAATIGMMAFAFYLLDRFSSQPAYATVAEMMYSAPTLLVFLFVGVFADRFDRKRIAENSLWIRAGLSALIVGAIASDVWIPMIFLLLFLRSAVTKFYYPAESAMLQGILHDSQYVRAAGLNQSIMGVFMLFGTGLGALVYHSVGVLGAVTVDLIGFLIGALLLRGLRVPEAVRLPNGRSRLSSLRLPSVWGDFREGLRYILSRKLLASLLAGFILFGLINGCFAMLPMLTMKYKLAGENYPFYVSMFSVFMGVGFLIGSTIGSVLVGKFALHKVIIACMSAAAVCVFGLGWSTSPWAYLTFTFVAALFLAPFNIAIGGWLPKLVAPEKMGRVNAWIDPIMMGGQTLMLGLIAWLFPSLFSVEGLHLFIGALLLVAAAIYLATLPRFVREEEREAASAVAAAPAAAAPAAAAAGSTAVSG</sequence>
<dbReference type="InterPro" id="IPR036259">
    <property type="entry name" value="MFS_trans_sf"/>
</dbReference>
<dbReference type="Pfam" id="PF07690">
    <property type="entry name" value="MFS_1"/>
    <property type="match status" value="1"/>
</dbReference>
<dbReference type="GO" id="GO:0022857">
    <property type="term" value="F:transmembrane transporter activity"/>
    <property type="evidence" value="ECO:0007669"/>
    <property type="project" value="InterPro"/>
</dbReference>
<comment type="caution">
    <text evidence="8">The sequence shown here is derived from an EMBL/GenBank/DDBJ whole genome shotgun (WGS) entry which is preliminary data.</text>
</comment>
<reference evidence="8 9" key="1">
    <citation type="submission" date="2017-05" db="EMBL/GenBank/DDBJ databases">
        <title>Functional genome analysis of Paenibacillus pasadenensis strain R16: insights on endophytic life style and antifungal activity.</title>
        <authorList>
            <person name="Passera A."/>
            <person name="Marcolungo L."/>
            <person name="Casati P."/>
            <person name="Brasca M."/>
            <person name="Quaglino F."/>
            <person name="Delledonne M."/>
        </authorList>
    </citation>
    <scope>NUCLEOTIDE SEQUENCE [LARGE SCALE GENOMIC DNA]</scope>
    <source>
        <strain evidence="8 9">R16</strain>
    </source>
</reference>
<evidence type="ECO:0000256" key="4">
    <source>
        <dbReference type="ARBA" id="ARBA00022692"/>
    </source>
</evidence>
<evidence type="ECO:0000256" key="1">
    <source>
        <dbReference type="ARBA" id="ARBA00004651"/>
    </source>
</evidence>
<feature type="transmembrane region" description="Helical" evidence="7">
    <location>
        <begin position="51"/>
        <end position="69"/>
    </location>
</feature>
<feature type="transmembrane region" description="Helical" evidence="7">
    <location>
        <begin position="387"/>
        <end position="404"/>
    </location>
</feature>
<evidence type="ECO:0000256" key="5">
    <source>
        <dbReference type="ARBA" id="ARBA00022989"/>
    </source>
</evidence>
<feature type="transmembrane region" description="Helical" evidence="7">
    <location>
        <begin position="12"/>
        <end position="36"/>
    </location>
</feature>
<comment type="subcellular location">
    <subcellularLocation>
        <location evidence="1">Cell membrane</location>
        <topology evidence="1">Multi-pass membrane protein</topology>
    </subcellularLocation>
</comment>
<feature type="transmembrane region" description="Helical" evidence="7">
    <location>
        <begin position="318"/>
        <end position="341"/>
    </location>
</feature>
<name>A0A2N5N2F5_9BACL</name>
<proteinExistence type="predicted"/>
<keyword evidence="3" id="KW-1003">Cell membrane</keyword>
<dbReference type="CDD" id="cd06173">
    <property type="entry name" value="MFS_MefA_like"/>
    <property type="match status" value="1"/>
</dbReference>
<accession>A0A2N5N2F5</accession>
<dbReference type="Gene3D" id="1.20.1250.20">
    <property type="entry name" value="MFS general substrate transporter like domains"/>
    <property type="match status" value="1"/>
</dbReference>
<keyword evidence="5 7" id="KW-1133">Transmembrane helix</keyword>
<dbReference type="AlphaFoldDB" id="A0A2N5N2F5"/>
<evidence type="ECO:0000313" key="9">
    <source>
        <dbReference type="Proteomes" id="UP000234789"/>
    </source>
</evidence>
<dbReference type="InterPro" id="IPR011701">
    <property type="entry name" value="MFS"/>
</dbReference>
<feature type="transmembrane region" description="Helical" evidence="7">
    <location>
        <begin position="295"/>
        <end position="312"/>
    </location>
</feature>
<keyword evidence="9" id="KW-1185">Reference proteome</keyword>
<keyword evidence="4 7" id="KW-0812">Transmembrane</keyword>
<evidence type="ECO:0000256" key="2">
    <source>
        <dbReference type="ARBA" id="ARBA00022448"/>
    </source>
</evidence>
<keyword evidence="6 7" id="KW-0472">Membrane</keyword>
<dbReference type="PANTHER" id="PTHR43266">
    <property type="entry name" value="MACROLIDE-EFFLUX PROTEIN"/>
    <property type="match status" value="1"/>
</dbReference>
<protein>
    <submittedName>
        <fullName evidence="8">Macrolide-efflux protein</fullName>
    </submittedName>
</protein>